<evidence type="ECO:0008006" key="4">
    <source>
        <dbReference type="Google" id="ProtNLM"/>
    </source>
</evidence>
<dbReference type="EMBL" id="JAABOO010000001">
    <property type="protein sequence ID" value="NER12222.1"/>
    <property type="molecule type" value="Genomic_DNA"/>
</dbReference>
<sequence length="151" mass="17539">MIRKLSFALLFIISFHLTVSAQTEKQKVLKVVDTFFKALEDQDTLAFKGVFLDDSYNFYVSERNGKINVGGRSPHKVSFNKNRVIKERLIEEKTEVMIHKRIAMVWAPYNLWINKDFSHCGVDVFTLIKKEEGWKISSLSYTVEPEGCDQE</sequence>
<evidence type="ECO:0000313" key="2">
    <source>
        <dbReference type="EMBL" id="NER12222.1"/>
    </source>
</evidence>
<dbReference type="AlphaFoldDB" id="A0A6P0UHY0"/>
<gene>
    <name evidence="2" type="ORF">GWK08_02095</name>
</gene>
<proteinExistence type="predicted"/>
<dbReference type="Gene3D" id="3.10.450.50">
    <property type="match status" value="1"/>
</dbReference>
<feature type="chain" id="PRO_5026764725" description="Nuclear transport factor 2 family protein" evidence="1">
    <location>
        <begin position="22"/>
        <end position="151"/>
    </location>
</feature>
<dbReference type="RefSeq" id="WP_163605253.1">
    <property type="nucleotide sequence ID" value="NZ_JAABOO010000001.1"/>
</dbReference>
<reference evidence="2 3" key="1">
    <citation type="submission" date="2020-01" db="EMBL/GenBank/DDBJ databases">
        <title>Leptobacterium flavescens.</title>
        <authorList>
            <person name="Wang G."/>
        </authorList>
    </citation>
    <scope>NUCLEOTIDE SEQUENCE [LARGE SCALE GENOMIC DNA]</scope>
    <source>
        <strain evidence="2 3">KCTC 22160</strain>
    </source>
</reference>
<accession>A0A6P0UHY0</accession>
<dbReference type="Pfam" id="PF12893">
    <property type="entry name" value="Lumazine_bd_2"/>
    <property type="match status" value="1"/>
</dbReference>
<comment type="caution">
    <text evidence="2">The sequence shown here is derived from an EMBL/GenBank/DDBJ whole genome shotgun (WGS) entry which is preliminary data.</text>
</comment>
<protein>
    <recommendedName>
        <fullName evidence="4">Nuclear transport factor 2 family protein</fullName>
    </recommendedName>
</protein>
<evidence type="ECO:0000313" key="3">
    <source>
        <dbReference type="Proteomes" id="UP000468581"/>
    </source>
</evidence>
<dbReference type="InterPro" id="IPR032710">
    <property type="entry name" value="NTF2-like_dom_sf"/>
</dbReference>
<dbReference type="SUPFAM" id="SSF54427">
    <property type="entry name" value="NTF2-like"/>
    <property type="match status" value="1"/>
</dbReference>
<keyword evidence="3" id="KW-1185">Reference proteome</keyword>
<keyword evidence="1" id="KW-0732">Signal</keyword>
<feature type="signal peptide" evidence="1">
    <location>
        <begin position="1"/>
        <end position="21"/>
    </location>
</feature>
<dbReference type="InterPro" id="IPR039437">
    <property type="entry name" value="FrzH/put_lumazine-bd"/>
</dbReference>
<name>A0A6P0UHY0_9FLAO</name>
<organism evidence="2 3">
    <name type="scientific">Leptobacterium flavescens</name>
    <dbReference type="NCBI Taxonomy" id="472055"/>
    <lineage>
        <taxon>Bacteria</taxon>
        <taxon>Pseudomonadati</taxon>
        <taxon>Bacteroidota</taxon>
        <taxon>Flavobacteriia</taxon>
        <taxon>Flavobacteriales</taxon>
        <taxon>Flavobacteriaceae</taxon>
        <taxon>Leptobacterium</taxon>
    </lineage>
</organism>
<dbReference type="Proteomes" id="UP000468581">
    <property type="component" value="Unassembled WGS sequence"/>
</dbReference>
<evidence type="ECO:0000256" key="1">
    <source>
        <dbReference type="SAM" id="SignalP"/>
    </source>
</evidence>